<comment type="similarity">
    <text evidence="1">Belongs to the NipSnap family.</text>
</comment>
<proteinExistence type="inferred from homology"/>
<keyword evidence="4" id="KW-1185">Reference proteome</keyword>
<dbReference type="PANTHER" id="PTHR21017">
    <property type="entry name" value="NIPSNAP-RELATED"/>
    <property type="match status" value="1"/>
</dbReference>
<evidence type="ECO:0000259" key="2">
    <source>
        <dbReference type="Pfam" id="PF07978"/>
    </source>
</evidence>
<feature type="domain" description="NIPSNAP" evidence="2">
    <location>
        <begin position="3"/>
        <end position="102"/>
    </location>
</feature>
<dbReference type="RefSeq" id="WP_136961845.1">
    <property type="nucleotide sequence ID" value="NZ_CP039690.1"/>
</dbReference>
<gene>
    <name evidence="3" type="ORF">E8M01_20550</name>
</gene>
<dbReference type="InterPro" id="IPR011008">
    <property type="entry name" value="Dimeric_a/b-barrel"/>
</dbReference>
<reference evidence="3 4" key="1">
    <citation type="submission" date="2019-04" db="EMBL/GenBank/DDBJ databases">
        <title>Phreatobacter aquaticus sp. nov.</title>
        <authorList>
            <person name="Choi A."/>
        </authorList>
    </citation>
    <scope>NUCLEOTIDE SEQUENCE [LARGE SCALE GENOMIC DNA]</scope>
    <source>
        <strain evidence="3 4">KCTC 52518</strain>
    </source>
</reference>
<dbReference type="KEGG" id="pstg:E8M01_20550"/>
<dbReference type="SUPFAM" id="SSF54909">
    <property type="entry name" value="Dimeric alpha+beta barrel"/>
    <property type="match status" value="1"/>
</dbReference>
<dbReference type="Gene3D" id="3.30.70.100">
    <property type="match status" value="1"/>
</dbReference>
<dbReference type="Pfam" id="PF07978">
    <property type="entry name" value="NIPSNAP"/>
    <property type="match status" value="1"/>
</dbReference>
<evidence type="ECO:0000313" key="4">
    <source>
        <dbReference type="Proteomes" id="UP000298781"/>
    </source>
</evidence>
<dbReference type="OrthoDB" id="4124121at2"/>
<evidence type="ECO:0000256" key="1">
    <source>
        <dbReference type="ARBA" id="ARBA00005291"/>
    </source>
</evidence>
<protein>
    <submittedName>
        <fullName evidence="3">NIPSNAP family protein</fullName>
    </submittedName>
</protein>
<name>A0A4D7BEK3_9HYPH</name>
<evidence type="ECO:0000313" key="3">
    <source>
        <dbReference type="EMBL" id="QCI66402.1"/>
    </source>
</evidence>
<dbReference type="InterPro" id="IPR051557">
    <property type="entry name" value="NipSnap_domain"/>
</dbReference>
<dbReference type="PANTHER" id="PTHR21017:SF17">
    <property type="entry name" value="PROTEIN NIPSNAP"/>
    <property type="match status" value="1"/>
</dbReference>
<organism evidence="3 4">
    <name type="scientific">Phreatobacter stygius</name>
    <dbReference type="NCBI Taxonomy" id="1940610"/>
    <lineage>
        <taxon>Bacteria</taxon>
        <taxon>Pseudomonadati</taxon>
        <taxon>Pseudomonadota</taxon>
        <taxon>Alphaproteobacteria</taxon>
        <taxon>Hyphomicrobiales</taxon>
        <taxon>Phreatobacteraceae</taxon>
        <taxon>Phreatobacter</taxon>
    </lineage>
</organism>
<sequence>MIVEERDYRIKTGKTAEFVGLYEEHGLPIQLELLGTFHGYFISEVGDLNHVVALWSYQSLDDRQARRDRMQADPRWKDYLKRVEGLIETQQNRFLRPTRFSPIR</sequence>
<dbReference type="Proteomes" id="UP000298781">
    <property type="component" value="Chromosome"/>
</dbReference>
<dbReference type="InterPro" id="IPR012577">
    <property type="entry name" value="NIPSNAP"/>
</dbReference>
<dbReference type="EMBL" id="CP039690">
    <property type="protein sequence ID" value="QCI66402.1"/>
    <property type="molecule type" value="Genomic_DNA"/>
</dbReference>
<dbReference type="AlphaFoldDB" id="A0A4D7BEK3"/>
<accession>A0A4D7BEK3</accession>